<dbReference type="Proteomes" id="UP000663525">
    <property type="component" value="Chromosome"/>
</dbReference>
<evidence type="ECO:0000313" key="3">
    <source>
        <dbReference type="Proteomes" id="UP000663525"/>
    </source>
</evidence>
<dbReference type="AlphaFoldDB" id="A0A897N4R1"/>
<name>A0A897N4R1_9EURY</name>
<accession>A0A897N4R1</accession>
<proteinExistence type="predicted"/>
<sequence length="48" mass="5623">MLSLANRERRKSERRDLNERTRSAEQREATVFAWFKSPPSSRASVVSE</sequence>
<organism evidence="2 3">
    <name type="scientific">Halapricum desulfuricans</name>
    <dbReference type="NCBI Taxonomy" id="2841257"/>
    <lineage>
        <taxon>Archaea</taxon>
        <taxon>Methanobacteriati</taxon>
        <taxon>Methanobacteriota</taxon>
        <taxon>Stenosarchaea group</taxon>
        <taxon>Halobacteria</taxon>
        <taxon>Halobacteriales</taxon>
        <taxon>Haloarculaceae</taxon>
        <taxon>Halapricum</taxon>
    </lineage>
</organism>
<dbReference type="EMBL" id="CP064787">
    <property type="protein sequence ID" value="QSG07228.1"/>
    <property type="molecule type" value="Genomic_DNA"/>
</dbReference>
<feature type="region of interest" description="Disordered" evidence="1">
    <location>
        <begin position="1"/>
        <end position="25"/>
    </location>
</feature>
<evidence type="ECO:0000313" key="2">
    <source>
        <dbReference type="EMBL" id="QSG07228.1"/>
    </source>
</evidence>
<gene>
    <name evidence="2" type="ORF">HSR121_2910</name>
</gene>
<evidence type="ECO:0000256" key="1">
    <source>
        <dbReference type="SAM" id="MobiDB-lite"/>
    </source>
</evidence>
<reference evidence="2" key="1">
    <citation type="submission" date="2020-11" db="EMBL/GenBank/DDBJ databases">
        <title>Carbohydrate-dependent, anaerobic sulfur respiration: A novel catabolism in halophilic archaea.</title>
        <authorList>
            <person name="Sorokin D.Y."/>
            <person name="Messina E."/>
            <person name="Smedile F."/>
            <person name="La Cono V."/>
            <person name="Hallsworth J.E."/>
            <person name="Yakimov M.M."/>
        </authorList>
    </citation>
    <scope>NUCLEOTIDE SEQUENCE</scope>
    <source>
        <strain evidence="2">HSR12-1</strain>
    </source>
</reference>
<protein>
    <submittedName>
        <fullName evidence="2">Uncharacterized protein</fullName>
    </submittedName>
</protein>